<name>A0A9R1VTQ4_LACSA</name>
<accession>A0A9R1VTQ4</accession>
<keyword evidence="2" id="KW-1185">Reference proteome</keyword>
<reference evidence="1 2" key="1">
    <citation type="journal article" date="2017" name="Nat. Commun.">
        <title>Genome assembly with in vitro proximity ligation data and whole-genome triplication in lettuce.</title>
        <authorList>
            <person name="Reyes-Chin-Wo S."/>
            <person name="Wang Z."/>
            <person name="Yang X."/>
            <person name="Kozik A."/>
            <person name="Arikit S."/>
            <person name="Song C."/>
            <person name="Xia L."/>
            <person name="Froenicke L."/>
            <person name="Lavelle D.O."/>
            <person name="Truco M.J."/>
            <person name="Xia R."/>
            <person name="Zhu S."/>
            <person name="Xu C."/>
            <person name="Xu H."/>
            <person name="Xu X."/>
            <person name="Cox K."/>
            <person name="Korf I."/>
            <person name="Meyers B.C."/>
            <person name="Michelmore R.W."/>
        </authorList>
    </citation>
    <scope>NUCLEOTIDE SEQUENCE [LARGE SCALE GENOMIC DNA]</scope>
    <source>
        <strain evidence="2">cv. Salinas</strain>
        <tissue evidence="1">Seedlings</tissue>
    </source>
</reference>
<dbReference type="PANTHER" id="PTHR23272">
    <property type="entry name" value="BED FINGER-RELATED"/>
    <property type="match status" value="1"/>
</dbReference>
<organism evidence="1 2">
    <name type="scientific">Lactuca sativa</name>
    <name type="common">Garden lettuce</name>
    <dbReference type="NCBI Taxonomy" id="4236"/>
    <lineage>
        <taxon>Eukaryota</taxon>
        <taxon>Viridiplantae</taxon>
        <taxon>Streptophyta</taxon>
        <taxon>Embryophyta</taxon>
        <taxon>Tracheophyta</taxon>
        <taxon>Spermatophyta</taxon>
        <taxon>Magnoliopsida</taxon>
        <taxon>eudicotyledons</taxon>
        <taxon>Gunneridae</taxon>
        <taxon>Pentapetalae</taxon>
        <taxon>asterids</taxon>
        <taxon>campanulids</taxon>
        <taxon>Asterales</taxon>
        <taxon>Asteraceae</taxon>
        <taxon>Cichorioideae</taxon>
        <taxon>Cichorieae</taxon>
        <taxon>Lactucinae</taxon>
        <taxon>Lactuca</taxon>
    </lineage>
</organism>
<dbReference type="PANTHER" id="PTHR23272:SF190">
    <property type="entry name" value="ZINC FINGER, BED-TYPE-RELATED"/>
    <property type="match status" value="1"/>
</dbReference>
<evidence type="ECO:0000313" key="2">
    <source>
        <dbReference type="Proteomes" id="UP000235145"/>
    </source>
</evidence>
<comment type="caution">
    <text evidence="1">The sequence shown here is derived from an EMBL/GenBank/DDBJ whole genome shotgun (WGS) entry which is preliminary data.</text>
</comment>
<sequence length="250" mass="29628">MAYKRRSFHVVTPLPDGTLLSRCRSLHMLQEAFMEFGVRDKSYERDLNRVLENYDFEFVTEMVTFFEKFKKKTEVVWAASKPLVNLFIREVLDVNIHLRNWSTKPMFLEMVKDMKTKYNKYWVLLDPTTKSHFLLHAFKKMIGYMEVMEPSLTLTDIDKKARQMVRKIENRMDNLFMNYLKRFDNSGSSQQEASQKVIDVDDDIDFFDDFLCTGGSNSDATDNGFQAYLKENIVTYKKIFKSQVVETKRD</sequence>
<dbReference type="Proteomes" id="UP000235145">
    <property type="component" value="Unassembled WGS sequence"/>
</dbReference>
<dbReference type="EMBL" id="NBSK02000004">
    <property type="protein sequence ID" value="KAJ0210777.1"/>
    <property type="molecule type" value="Genomic_DNA"/>
</dbReference>
<gene>
    <name evidence="1" type="ORF">LSAT_V11C400214840</name>
</gene>
<protein>
    <recommendedName>
        <fullName evidence="3">hAT-like transposase RNase-H fold domain-containing protein</fullName>
    </recommendedName>
</protein>
<evidence type="ECO:0000313" key="1">
    <source>
        <dbReference type="EMBL" id="KAJ0210777.1"/>
    </source>
</evidence>
<evidence type="ECO:0008006" key="3">
    <source>
        <dbReference type="Google" id="ProtNLM"/>
    </source>
</evidence>
<dbReference type="AlphaFoldDB" id="A0A9R1VTQ4"/>
<proteinExistence type="predicted"/>